<accession>A0A0D7AZI8</accession>
<keyword evidence="4" id="KW-1185">Reference proteome</keyword>
<gene>
    <name evidence="3" type="ORF">CYLTODRAFT_446486</name>
</gene>
<reference evidence="3 4" key="1">
    <citation type="journal article" date="2015" name="Fungal Genet. Biol.">
        <title>Evolution of novel wood decay mechanisms in Agaricales revealed by the genome sequences of Fistulina hepatica and Cylindrobasidium torrendii.</title>
        <authorList>
            <person name="Floudas D."/>
            <person name="Held B.W."/>
            <person name="Riley R."/>
            <person name="Nagy L.G."/>
            <person name="Koehler G."/>
            <person name="Ransdell A.S."/>
            <person name="Younus H."/>
            <person name="Chow J."/>
            <person name="Chiniquy J."/>
            <person name="Lipzen A."/>
            <person name="Tritt A."/>
            <person name="Sun H."/>
            <person name="Haridas S."/>
            <person name="LaButti K."/>
            <person name="Ohm R.A."/>
            <person name="Kues U."/>
            <person name="Blanchette R.A."/>
            <person name="Grigoriev I.V."/>
            <person name="Minto R.E."/>
            <person name="Hibbett D.S."/>
        </authorList>
    </citation>
    <scope>NUCLEOTIDE SEQUENCE [LARGE SCALE GENOMIC DNA]</scope>
    <source>
        <strain evidence="3 4">FP15055 ss-10</strain>
    </source>
</reference>
<feature type="domain" description="ARID" evidence="2">
    <location>
        <begin position="89"/>
        <end position="214"/>
    </location>
</feature>
<feature type="compositionally biased region" description="Pro residues" evidence="1">
    <location>
        <begin position="263"/>
        <end position="280"/>
    </location>
</feature>
<dbReference type="CDD" id="cd16100">
    <property type="entry name" value="ARID"/>
    <property type="match status" value="1"/>
</dbReference>
<dbReference type="AlphaFoldDB" id="A0A0D7AZI8"/>
<dbReference type="InterPro" id="IPR036431">
    <property type="entry name" value="ARID_dom_sf"/>
</dbReference>
<feature type="compositionally biased region" description="Basic and acidic residues" evidence="1">
    <location>
        <begin position="298"/>
        <end position="321"/>
    </location>
</feature>
<dbReference type="EMBL" id="KN880682">
    <property type="protein sequence ID" value="KIY63647.1"/>
    <property type="molecule type" value="Genomic_DNA"/>
</dbReference>
<dbReference type="Pfam" id="PF01388">
    <property type="entry name" value="ARID"/>
    <property type="match status" value="1"/>
</dbReference>
<dbReference type="InterPro" id="IPR001606">
    <property type="entry name" value="ARID_dom"/>
</dbReference>
<evidence type="ECO:0000313" key="3">
    <source>
        <dbReference type="EMBL" id="KIY63647.1"/>
    </source>
</evidence>
<dbReference type="OrthoDB" id="1938591at2759"/>
<dbReference type="Proteomes" id="UP000054007">
    <property type="component" value="Unassembled WGS sequence"/>
</dbReference>
<dbReference type="SUPFAM" id="SSF46774">
    <property type="entry name" value="ARID-like"/>
    <property type="match status" value="1"/>
</dbReference>
<dbReference type="GO" id="GO:0003677">
    <property type="term" value="F:DNA binding"/>
    <property type="evidence" value="ECO:0007669"/>
    <property type="project" value="InterPro"/>
</dbReference>
<evidence type="ECO:0000313" key="4">
    <source>
        <dbReference type="Proteomes" id="UP000054007"/>
    </source>
</evidence>
<feature type="region of interest" description="Disordered" evidence="1">
    <location>
        <begin position="1"/>
        <end position="24"/>
    </location>
</feature>
<feature type="region of interest" description="Disordered" evidence="1">
    <location>
        <begin position="220"/>
        <end position="335"/>
    </location>
</feature>
<sequence length="831" mass="90324">MMSQNGQAPNGHGPGRNNQAFADSNFGFNLDSSSAAKQMAALNAVGNARMANNRGGTNSGSFLGGMGMGGDPQGHPMAQHPNTTMDSIPPPMRKFLIGLSNLWEKIGHPLPPQFTGVPSPRFDPSQTQWRNLDISPGMIGHTRIAGQDVNVFKLWATVMSAGGGQGCSSWDSIADQFGLPEHLPQPTSAGQTIGAAALQHIYSSMLMQFELMFKNGAQEQQRKAQMAAKQLQGGGAPPTPNRPMPGQMPPMRPPGMSMGLPPMENPSFPPNPDALAPTPPFSGSGPSKGLDGVLDDSQGLKRKLDADDPAKRVRPKLEHSEGTNLEPPKPMKSVPARRKVEFVPLAREVHSHGGRDLRGIHEAEIAPTHGRDPPLKEMGEWGAIETDALVLSIRSRVATEMSYALTTLAILSTMKGQTPGSGFPIQQCGDLLEELLDLVEELAFGGVEDKFDPNITELQLPTYRQLTTAVHDGNASPFSMSAQQGDADPTRGISQRPGNVILLVITILRNFTTVQENVDFMSNQYRLVDLALRLSCVTCKDGRYAATSPALSLGDVIVIRRDTLTILGGVVGKIHFSNPDAPDPGTTKTAVRLFQLIASYLVDPAEAISPFNFVSSTNLPPSPHHAPPQYADQALDVFTRLAQSDGNRQVFSKTIPHSATKLLLTSFVRRLPFVDNDFSLVSRESWISYVEKLMMSIYSVVFFAPPELKRQFKSDRQLGMKTVLMRTVHKFAMHGNTEVRHWFSAITRRAIETLKLLDDETDMFEVAESAPSTLSFGMGWSDATDADVEMGSGMLSTEGMKTMEILMQREVAQDAVMFNELMSLTRVECAS</sequence>
<dbReference type="STRING" id="1314674.A0A0D7AZI8"/>
<dbReference type="SMART" id="SM01014">
    <property type="entry name" value="ARID"/>
    <property type="match status" value="1"/>
</dbReference>
<dbReference type="PROSITE" id="PS51011">
    <property type="entry name" value="ARID"/>
    <property type="match status" value="1"/>
</dbReference>
<evidence type="ECO:0000256" key="1">
    <source>
        <dbReference type="SAM" id="MobiDB-lite"/>
    </source>
</evidence>
<proteinExistence type="predicted"/>
<feature type="compositionally biased region" description="Pro residues" evidence="1">
    <location>
        <begin position="237"/>
        <end position="253"/>
    </location>
</feature>
<name>A0A0D7AZI8_9AGAR</name>
<evidence type="ECO:0000259" key="2">
    <source>
        <dbReference type="PROSITE" id="PS51011"/>
    </source>
</evidence>
<dbReference type="Gene3D" id="1.10.150.60">
    <property type="entry name" value="ARID DNA-binding domain"/>
    <property type="match status" value="1"/>
</dbReference>
<protein>
    <recommendedName>
        <fullName evidence="2">ARID domain-containing protein</fullName>
    </recommendedName>
</protein>
<organism evidence="3 4">
    <name type="scientific">Cylindrobasidium torrendii FP15055 ss-10</name>
    <dbReference type="NCBI Taxonomy" id="1314674"/>
    <lineage>
        <taxon>Eukaryota</taxon>
        <taxon>Fungi</taxon>
        <taxon>Dikarya</taxon>
        <taxon>Basidiomycota</taxon>
        <taxon>Agaricomycotina</taxon>
        <taxon>Agaricomycetes</taxon>
        <taxon>Agaricomycetidae</taxon>
        <taxon>Agaricales</taxon>
        <taxon>Marasmiineae</taxon>
        <taxon>Physalacriaceae</taxon>
        <taxon>Cylindrobasidium</taxon>
    </lineage>
</organism>